<keyword evidence="6 7" id="KW-0030">Aminoacyl-tRNA synthetase</keyword>
<evidence type="ECO:0000259" key="9">
    <source>
        <dbReference type="Pfam" id="PF00749"/>
    </source>
</evidence>
<reference evidence="10" key="2">
    <citation type="submission" date="2023-04" db="EMBL/GenBank/DDBJ databases">
        <authorList>
            <person name="Beletskiy A.V."/>
            <person name="Mardanov A.V."/>
            <person name="Ravin N.V."/>
        </authorList>
    </citation>
    <scope>NUCLEOTIDE SEQUENCE</scope>
    <source>
        <strain evidence="10">GKL-01</strain>
    </source>
</reference>
<dbReference type="NCBIfam" id="TIGR03838">
    <property type="entry name" value="queuosine_YadB"/>
    <property type="match status" value="1"/>
</dbReference>
<dbReference type="Pfam" id="PF00749">
    <property type="entry name" value="tRNA-synt_1c"/>
    <property type="match status" value="1"/>
</dbReference>
<keyword evidence="1 7" id="KW-0436">Ligase</keyword>
<feature type="binding site" evidence="7">
    <location>
        <position position="191"/>
    </location>
    <ligand>
        <name>L-glutamate</name>
        <dbReference type="ChEBI" id="CHEBI:29985"/>
    </ligand>
</feature>
<dbReference type="FunFam" id="3.40.50.620:FF:000093">
    <property type="entry name" value="Glutamyl-Q tRNA(Asp) synthetase"/>
    <property type="match status" value="1"/>
</dbReference>
<dbReference type="GO" id="GO:0006424">
    <property type="term" value="P:glutamyl-tRNA aminoacylation"/>
    <property type="evidence" value="ECO:0007669"/>
    <property type="project" value="InterPro"/>
</dbReference>
<dbReference type="InterPro" id="IPR022380">
    <property type="entry name" value="Glu-Q_tRNA(Asp)_Synthase"/>
</dbReference>
<keyword evidence="5 7" id="KW-0067">ATP-binding</keyword>
<dbReference type="KEGG" id="tdu:QJT80_11385"/>
<dbReference type="InterPro" id="IPR049940">
    <property type="entry name" value="GluQ/Sye"/>
</dbReference>
<dbReference type="EMBL" id="CP124755">
    <property type="protein sequence ID" value="WGZ90096.1"/>
    <property type="molecule type" value="Genomic_DNA"/>
</dbReference>
<comment type="cofactor">
    <cofactor evidence="7">
        <name>Zn(2+)</name>
        <dbReference type="ChEBI" id="CHEBI:29105"/>
    </cofactor>
    <text evidence="7">Binds 1 zinc ion per subunit.</text>
</comment>
<feature type="binding site" evidence="7">
    <location>
        <position position="233"/>
    </location>
    <ligand>
        <name>ATP</name>
        <dbReference type="ChEBI" id="CHEBI:30616"/>
    </ligand>
</feature>
<evidence type="ECO:0000256" key="2">
    <source>
        <dbReference type="ARBA" id="ARBA00022723"/>
    </source>
</evidence>
<feature type="short sequence motif" description="'KMSKS' region" evidence="7">
    <location>
        <begin position="230"/>
        <end position="234"/>
    </location>
</feature>
<evidence type="ECO:0000256" key="6">
    <source>
        <dbReference type="ARBA" id="ARBA00023146"/>
    </source>
</evidence>
<feature type="binding site" evidence="7">
    <location>
        <position position="173"/>
    </location>
    <ligand>
        <name>L-glutamate</name>
        <dbReference type="ChEBI" id="CHEBI:29985"/>
    </ligand>
</feature>
<dbReference type="GO" id="GO:0005829">
    <property type="term" value="C:cytosol"/>
    <property type="evidence" value="ECO:0007669"/>
    <property type="project" value="TreeGrafter"/>
</dbReference>
<evidence type="ECO:0000256" key="1">
    <source>
        <dbReference type="ARBA" id="ARBA00022598"/>
    </source>
</evidence>
<evidence type="ECO:0000256" key="5">
    <source>
        <dbReference type="ARBA" id="ARBA00022840"/>
    </source>
</evidence>
<dbReference type="NCBIfam" id="NF004314">
    <property type="entry name" value="PRK05710.1-3"/>
    <property type="match status" value="1"/>
</dbReference>
<feature type="binding site" evidence="7">
    <location>
        <position position="98"/>
    </location>
    <ligand>
        <name>Zn(2+)</name>
        <dbReference type="ChEBI" id="CHEBI:29105"/>
    </ligand>
</feature>
<dbReference type="Proteomes" id="UP001300672">
    <property type="component" value="Chromosome"/>
</dbReference>
<gene>
    <name evidence="10" type="primary">gluQRS</name>
    <name evidence="7" type="synonym">gluQ</name>
    <name evidence="10" type="ORF">QJT80_11385</name>
</gene>
<dbReference type="GO" id="GO:0006400">
    <property type="term" value="P:tRNA modification"/>
    <property type="evidence" value="ECO:0007669"/>
    <property type="project" value="InterPro"/>
</dbReference>
<comment type="function">
    <text evidence="7">Catalyzes the tRNA-independent activation of glutamate in presence of ATP and the subsequent transfer of glutamate onto a tRNA(Asp). Glutamate is transferred on the 2-amino-5-(4,5-dihydroxy-2-cyclopenten-1-yl) moiety of the queuosine in the wobble position of the QUC anticodon.</text>
</comment>
<dbReference type="InterPro" id="IPR020058">
    <property type="entry name" value="Glu/Gln-tRNA-synth_Ib_cat-dom"/>
</dbReference>
<evidence type="ECO:0000256" key="4">
    <source>
        <dbReference type="ARBA" id="ARBA00022833"/>
    </source>
</evidence>
<protein>
    <recommendedName>
        <fullName evidence="7">Glutamyl-Q tRNA(Asp) synthetase</fullName>
        <shortName evidence="7">Glu-Q-RSs</shortName>
        <ecNumber evidence="7">6.1.1.-</ecNumber>
    </recommendedName>
</protein>
<organism evidence="10">
    <name type="scientific">Candidatus Thiocaldithrix dubininis</name>
    <dbReference type="NCBI Taxonomy" id="3080823"/>
    <lineage>
        <taxon>Bacteria</taxon>
        <taxon>Pseudomonadati</taxon>
        <taxon>Pseudomonadota</taxon>
        <taxon>Gammaproteobacteria</taxon>
        <taxon>Thiotrichales</taxon>
        <taxon>Thiotrichaceae</taxon>
        <taxon>Candidatus Thiocaldithrix</taxon>
    </lineage>
</organism>
<dbReference type="GO" id="GO:0005524">
    <property type="term" value="F:ATP binding"/>
    <property type="evidence" value="ECO:0007669"/>
    <property type="project" value="UniProtKB-KW"/>
</dbReference>
<feature type="binding site" evidence="7">
    <location>
        <begin position="6"/>
        <end position="10"/>
    </location>
    <ligand>
        <name>L-glutamate</name>
        <dbReference type="ChEBI" id="CHEBI:29985"/>
    </ligand>
</feature>
<reference evidence="10" key="1">
    <citation type="journal article" date="2023" name="Int. J. Mol. Sci.">
        <title>Metagenomics Revealed a New Genus 'Candidatus Thiocaldithrix dubininis' gen. nov., sp. nov. and a New Species 'Candidatus Thiothrix putei' sp. nov. in the Family Thiotrichaceae, Some Members of Which Have Traits of Both Na+- and H+-Motive Energetics.</title>
        <authorList>
            <person name="Ravin N.V."/>
            <person name="Muntyan M.S."/>
            <person name="Smolyakov D.D."/>
            <person name="Rudenko T.S."/>
            <person name="Beletsky A.V."/>
            <person name="Mardanov A.V."/>
            <person name="Grabovich M.Y."/>
        </authorList>
    </citation>
    <scope>NUCLEOTIDE SEQUENCE</scope>
    <source>
        <strain evidence="10">GKL-01</strain>
    </source>
</reference>
<feature type="binding site" evidence="7">
    <location>
        <position position="42"/>
    </location>
    <ligand>
        <name>L-glutamate</name>
        <dbReference type="ChEBI" id="CHEBI:29985"/>
    </ligand>
</feature>
<dbReference type="HAMAP" id="MF_01428">
    <property type="entry name" value="Glu_Q_tRNA_synth"/>
    <property type="match status" value="1"/>
</dbReference>
<feature type="binding site" evidence="7">
    <location>
        <position position="96"/>
    </location>
    <ligand>
        <name>Zn(2+)</name>
        <dbReference type="ChEBI" id="CHEBI:29105"/>
    </ligand>
</feature>
<dbReference type="InterPro" id="IPR000924">
    <property type="entry name" value="Glu/Gln-tRNA-synth"/>
</dbReference>
<feature type="domain" description="Glutamyl/glutaminyl-tRNA synthetase class Ib catalytic" evidence="9">
    <location>
        <begin position="3"/>
        <end position="240"/>
    </location>
</feature>
<evidence type="ECO:0000256" key="3">
    <source>
        <dbReference type="ARBA" id="ARBA00022741"/>
    </source>
</evidence>
<dbReference type="PANTHER" id="PTHR43311">
    <property type="entry name" value="GLUTAMATE--TRNA LIGASE"/>
    <property type="match status" value="1"/>
</dbReference>
<dbReference type="GO" id="GO:0008270">
    <property type="term" value="F:zinc ion binding"/>
    <property type="evidence" value="ECO:0007669"/>
    <property type="project" value="UniProtKB-UniRule"/>
</dbReference>
<evidence type="ECO:0000313" key="10">
    <source>
        <dbReference type="EMBL" id="WGZ90096.1"/>
    </source>
</evidence>
<dbReference type="InterPro" id="IPR014729">
    <property type="entry name" value="Rossmann-like_a/b/a_fold"/>
</dbReference>
<keyword evidence="8" id="KW-0648">Protein biosynthesis</keyword>
<dbReference type="SUPFAM" id="SSF52374">
    <property type="entry name" value="Nucleotidylyl transferase"/>
    <property type="match status" value="1"/>
</dbReference>
<dbReference type="Gene3D" id="3.40.50.620">
    <property type="entry name" value="HUPs"/>
    <property type="match status" value="1"/>
</dbReference>
<keyword evidence="2 7" id="KW-0479">Metal-binding</keyword>
<dbReference type="EC" id="6.1.1.-" evidence="7"/>
<keyword evidence="4 7" id="KW-0862">Zinc</keyword>
<feature type="short sequence motif" description="'HIGH' region" evidence="7">
    <location>
        <begin position="9"/>
        <end position="19"/>
    </location>
</feature>
<evidence type="ECO:0000256" key="8">
    <source>
        <dbReference type="RuleBase" id="RU363037"/>
    </source>
</evidence>
<sequence length="296" mass="33209">MSVIGRFAPSPTGALHFGSLVAATASYLQVRQARGRWLLRIEDLDKPREQTGATAQIIQTLRAFAFEWDGEIVLQSQRQDAYYHALHQLTPFVYACDCSRKLLQQSGRLGAYGWIYPNTCRHKQLAPEHLALRLQTPDQVWQFTDLIRGHYAQNLAQEIGDFVILRADRIFAYQLAVVVDDAYQGVNQIVRGADLLDNTPRQLYLQHLLGFAQPTYAHVPLAIDSKTGQKLSKQNLAPAIDAKTSIGTLIQVLRFLGQNPPAATDISQLSELWDWAIAHWSIQAVPTVQTQPITLD</sequence>
<proteinExistence type="inferred from homology"/>
<dbReference type="GO" id="GO:0004818">
    <property type="term" value="F:glutamate-tRNA ligase activity"/>
    <property type="evidence" value="ECO:0007669"/>
    <property type="project" value="TreeGrafter"/>
</dbReference>
<dbReference type="PRINTS" id="PR00987">
    <property type="entry name" value="TRNASYNTHGLU"/>
</dbReference>
<keyword evidence="3 7" id="KW-0547">Nucleotide-binding</keyword>
<feature type="binding site" evidence="7">
    <location>
        <position position="116"/>
    </location>
    <ligand>
        <name>Zn(2+)</name>
        <dbReference type="ChEBI" id="CHEBI:29105"/>
    </ligand>
</feature>
<comment type="similarity">
    <text evidence="7">Belongs to the class-I aminoacyl-tRNA synthetase family. GluQ subfamily.</text>
</comment>
<feature type="binding site" evidence="7">
    <location>
        <position position="120"/>
    </location>
    <ligand>
        <name>Zn(2+)</name>
        <dbReference type="ChEBI" id="CHEBI:29105"/>
    </ligand>
</feature>
<evidence type="ECO:0000256" key="7">
    <source>
        <dbReference type="HAMAP-Rule" id="MF_01428"/>
    </source>
</evidence>
<dbReference type="PANTHER" id="PTHR43311:SF1">
    <property type="entry name" value="GLUTAMYL-Q TRNA(ASP) SYNTHETASE"/>
    <property type="match status" value="1"/>
</dbReference>
<name>A0AA95H387_9GAMM</name>
<accession>A0AA95H387</accession>
<dbReference type="AlphaFoldDB" id="A0AA95H387"/>